<dbReference type="Proteomes" id="UP000050417">
    <property type="component" value="Unassembled WGS sequence"/>
</dbReference>
<keyword evidence="4 9" id="KW-0808">Transferase</keyword>
<comment type="subunit">
    <text evidence="9">Forms a ring-shaped head-to-tail homodimer around DNA.</text>
</comment>
<dbReference type="InterPro" id="IPR022637">
    <property type="entry name" value="DNA_polIII_beta_cen"/>
</dbReference>
<dbReference type="RefSeq" id="WP_075061205.1">
    <property type="nucleotide sequence ID" value="NZ_LGCL01000004.1"/>
</dbReference>
<dbReference type="PANTHER" id="PTHR30478:SF0">
    <property type="entry name" value="BETA SLIDING CLAMP"/>
    <property type="match status" value="1"/>
</dbReference>
<evidence type="ECO:0000256" key="4">
    <source>
        <dbReference type="ARBA" id="ARBA00022679"/>
    </source>
</evidence>
<dbReference type="PIRSF" id="PIRSF000804">
    <property type="entry name" value="DNA_pol_III_b"/>
    <property type="match status" value="1"/>
</dbReference>
<keyword evidence="6 9" id="KW-0235">DNA replication</keyword>
<keyword evidence="14" id="KW-1185">Reference proteome</keyword>
<dbReference type="InterPro" id="IPR001001">
    <property type="entry name" value="DNA_polIII_beta"/>
</dbReference>
<keyword evidence="7 9" id="KW-0239">DNA-directed DNA polymerase</keyword>
<evidence type="ECO:0000313" key="13">
    <source>
        <dbReference type="EMBL" id="KPL80559.1"/>
    </source>
</evidence>
<evidence type="ECO:0000256" key="9">
    <source>
        <dbReference type="PIRNR" id="PIRNR000804"/>
    </source>
</evidence>
<name>A0A0P6Y5H5_9CHLR</name>
<dbReference type="GO" id="GO:0006271">
    <property type="term" value="P:DNA strand elongation involved in DNA replication"/>
    <property type="evidence" value="ECO:0007669"/>
    <property type="project" value="TreeGrafter"/>
</dbReference>
<protein>
    <recommendedName>
        <fullName evidence="9">Beta sliding clamp</fullName>
    </recommendedName>
</protein>
<dbReference type="Pfam" id="PF00712">
    <property type="entry name" value="DNA_pol3_beta"/>
    <property type="match status" value="1"/>
</dbReference>
<comment type="function">
    <text evidence="9">Confers DNA tethering and processivity to DNA polymerases and other proteins. Acts as a clamp, forming a ring around DNA (a reaction catalyzed by the clamp-loading complex) which diffuses in an ATP-independent manner freely and bidirectionally along dsDNA. Initially characterized for its ability to contact the catalytic subunit of DNA polymerase III (Pol III), a complex, multichain enzyme responsible for most of the replicative synthesis in bacteria; Pol III exhibits 3'-5' exonuclease proofreading activity. The beta chain is required for initiation of replication as well as for processivity of DNA replication.</text>
</comment>
<evidence type="ECO:0000259" key="11">
    <source>
        <dbReference type="Pfam" id="PF02767"/>
    </source>
</evidence>
<evidence type="ECO:0000259" key="12">
    <source>
        <dbReference type="Pfam" id="PF02768"/>
    </source>
</evidence>
<dbReference type="Pfam" id="PF02768">
    <property type="entry name" value="DNA_pol3_beta_3"/>
    <property type="match status" value="1"/>
</dbReference>
<dbReference type="GO" id="GO:0003887">
    <property type="term" value="F:DNA-directed DNA polymerase activity"/>
    <property type="evidence" value="ECO:0007669"/>
    <property type="project" value="UniProtKB-UniRule"/>
</dbReference>
<dbReference type="EMBL" id="LGCL01000004">
    <property type="protein sequence ID" value="KPL80559.1"/>
    <property type="molecule type" value="Genomic_DNA"/>
</dbReference>
<evidence type="ECO:0000256" key="7">
    <source>
        <dbReference type="ARBA" id="ARBA00022932"/>
    </source>
</evidence>
<dbReference type="STRING" id="1134406.ADN00_01570"/>
<reference evidence="13 14" key="1">
    <citation type="submission" date="2015-07" db="EMBL/GenBank/DDBJ databases">
        <title>Genome sequence of Ornatilinea apprima DSM 23815.</title>
        <authorList>
            <person name="Hemp J."/>
            <person name="Ward L.M."/>
            <person name="Pace L.A."/>
            <person name="Fischer W.W."/>
        </authorList>
    </citation>
    <scope>NUCLEOTIDE SEQUENCE [LARGE SCALE GENOMIC DNA]</scope>
    <source>
        <strain evidence="13 14">P3M-1</strain>
    </source>
</reference>
<dbReference type="GO" id="GO:0008408">
    <property type="term" value="F:3'-5' exonuclease activity"/>
    <property type="evidence" value="ECO:0007669"/>
    <property type="project" value="InterPro"/>
</dbReference>
<evidence type="ECO:0000256" key="3">
    <source>
        <dbReference type="ARBA" id="ARBA00022490"/>
    </source>
</evidence>
<dbReference type="Pfam" id="PF02767">
    <property type="entry name" value="DNA_pol3_beta_2"/>
    <property type="match status" value="1"/>
</dbReference>
<evidence type="ECO:0000313" key="14">
    <source>
        <dbReference type="Proteomes" id="UP000050417"/>
    </source>
</evidence>
<organism evidence="13 14">
    <name type="scientific">Ornatilinea apprima</name>
    <dbReference type="NCBI Taxonomy" id="1134406"/>
    <lineage>
        <taxon>Bacteria</taxon>
        <taxon>Bacillati</taxon>
        <taxon>Chloroflexota</taxon>
        <taxon>Anaerolineae</taxon>
        <taxon>Anaerolineales</taxon>
        <taxon>Anaerolineaceae</taxon>
        <taxon>Ornatilinea</taxon>
    </lineage>
</organism>
<dbReference type="SUPFAM" id="SSF55979">
    <property type="entry name" value="DNA clamp"/>
    <property type="match status" value="3"/>
</dbReference>
<dbReference type="AlphaFoldDB" id="A0A0P6Y5H5"/>
<gene>
    <name evidence="13" type="ORF">ADN00_01570</name>
</gene>
<evidence type="ECO:0000256" key="2">
    <source>
        <dbReference type="ARBA" id="ARBA00010752"/>
    </source>
</evidence>
<comment type="caution">
    <text evidence="13">The sequence shown here is derived from an EMBL/GenBank/DDBJ whole genome shotgun (WGS) entry which is preliminary data.</text>
</comment>
<comment type="similarity">
    <text evidence="2 9">Belongs to the beta sliding clamp family.</text>
</comment>
<dbReference type="InterPro" id="IPR022634">
    <property type="entry name" value="DNA_polIII_beta_N"/>
</dbReference>
<proteinExistence type="inferred from homology"/>
<keyword evidence="8" id="KW-0238">DNA-binding</keyword>
<dbReference type="GO" id="GO:0003677">
    <property type="term" value="F:DNA binding"/>
    <property type="evidence" value="ECO:0007669"/>
    <property type="project" value="UniProtKB-UniRule"/>
</dbReference>
<feature type="domain" description="DNA polymerase III beta sliding clamp C-terminal" evidence="12">
    <location>
        <begin position="249"/>
        <end position="372"/>
    </location>
</feature>
<evidence type="ECO:0000256" key="8">
    <source>
        <dbReference type="ARBA" id="ARBA00023125"/>
    </source>
</evidence>
<sequence length="375" mass="40205">MKVSVSQQQLAHGLSVVSRAVSPRSTLPVLSNILVATDEGRLRLSATNLELGISCWIGAQISEEGAVTVPSRTFSDLINTLPNETVLLDLNEKTQTLNVRCASSNTDIKGIDAQEFPPMPVPDLSAGTELNVADFKEMIQQVVFAASTDEARPVLQGVNLTVSDHEISMAATDGFRISVRKARLSTPSERPVSAIIPARALSELARIASDTDEKVTMVVPPGRGQVLFHFDDIELVSQLIEGNFPDYKAIIPRSSKTSTIMATAAFQKACKQAEIIAREGNYVVRLNIQNGEEGPGSVEVSAQSEETGNSEVMVDANITGGGLVIAFNVRYLREVLDVIKSPSVALETNANNTPGVIKAVGSEDFTHVIMPMHLG</sequence>
<dbReference type="SMART" id="SM00480">
    <property type="entry name" value="POL3Bc"/>
    <property type="match status" value="1"/>
</dbReference>
<dbReference type="PANTHER" id="PTHR30478">
    <property type="entry name" value="DNA POLYMERASE III SUBUNIT BETA"/>
    <property type="match status" value="1"/>
</dbReference>
<dbReference type="Gene3D" id="3.70.10.10">
    <property type="match status" value="1"/>
</dbReference>
<evidence type="ECO:0000256" key="5">
    <source>
        <dbReference type="ARBA" id="ARBA00022695"/>
    </source>
</evidence>
<dbReference type="InterPro" id="IPR022635">
    <property type="entry name" value="DNA_polIII_beta_C"/>
</dbReference>
<keyword evidence="3 9" id="KW-0963">Cytoplasm</keyword>
<evidence type="ECO:0000256" key="1">
    <source>
        <dbReference type="ARBA" id="ARBA00004496"/>
    </source>
</evidence>
<evidence type="ECO:0000259" key="10">
    <source>
        <dbReference type="Pfam" id="PF00712"/>
    </source>
</evidence>
<keyword evidence="5 9" id="KW-0548">Nucleotidyltransferase</keyword>
<dbReference type="GO" id="GO:0009360">
    <property type="term" value="C:DNA polymerase III complex"/>
    <property type="evidence" value="ECO:0007669"/>
    <property type="project" value="InterPro"/>
</dbReference>
<dbReference type="GO" id="GO:0005737">
    <property type="term" value="C:cytoplasm"/>
    <property type="evidence" value="ECO:0007669"/>
    <property type="project" value="UniProtKB-SubCell"/>
</dbReference>
<accession>A0A0P6Y5H5</accession>
<dbReference type="Gene3D" id="3.10.150.10">
    <property type="entry name" value="DNA Polymerase III, subunit A, domain 2"/>
    <property type="match status" value="1"/>
</dbReference>
<dbReference type="InterPro" id="IPR046938">
    <property type="entry name" value="DNA_clamp_sf"/>
</dbReference>
<dbReference type="CDD" id="cd00140">
    <property type="entry name" value="beta_clamp"/>
    <property type="match status" value="1"/>
</dbReference>
<dbReference type="OrthoDB" id="8421503at2"/>
<feature type="domain" description="DNA polymerase III beta sliding clamp N-terminal" evidence="10">
    <location>
        <begin position="1"/>
        <end position="120"/>
    </location>
</feature>
<comment type="subcellular location">
    <subcellularLocation>
        <location evidence="1 9">Cytoplasm</location>
    </subcellularLocation>
</comment>
<evidence type="ECO:0000256" key="6">
    <source>
        <dbReference type="ARBA" id="ARBA00022705"/>
    </source>
</evidence>
<feature type="domain" description="DNA polymerase III beta sliding clamp central" evidence="11">
    <location>
        <begin position="130"/>
        <end position="246"/>
    </location>
</feature>
<dbReference type="NCBIfam" id="TIGR00663">
    <property type="entry name" value="dnan"/>
    <property type="match status" value="1"/>
</dbReference>